<sequence>MSRFYYKNATWITGYLFVAPALALYIIFRVYPIVFGSLISFFRWNGLTSMKFIGLENFKEIFFQDKIFRVALLHNTIYAIGTVSVKNVLGLLLALLINECVRGKTFYRTTLFMPVVTSFVAIGILWSWILNPAFGLLNSILTKVHLGFLVQEWVTNPDIALYSLIGIDVWKWIGFHMVIYLAALGRVPKSLYEAATLDGASKTQFFLHVTIYLLMPIIAFNVLISLIGGFSVFDLVFIVTQGGPFHATEVVLTHTYTQAFQFHRIGYGTATAYVLFVIVLILSLIQMKAMGGEKYEF</sequence>
<evidence type="ECO:0000256" key="4">
    <source>
        <dbReference type="ARBA" id="ARBA00022692"/>
    </source>
</evidence>
<protein>
    <submittedName>
        <fullName evidence="9">Sugar ABC transporter permease</fullName>
    </submittedName>
</protein>
<keyword evidence="5 7" id="KW-1133">Transmembrane helix</keyword>
<dbReference type="GO" id="GO:0055085">
    <property type="term" value="P:transmembrane transport"/>
    <property type="evidence" value="ECO:0007669"/>
    <property type="project" value="InterPro"/>
</dbReference>
<dbReference type="Gene3D" id="1.10.3720.10">
    <property type="entry name" value="MetI-like"/>
    <property type="match status" value="1"/>
</dbReference>
<dbReference type="GO" id="GO:0005886">
    <property type="term" value="C:plasma membrane"/>
    <property type="evidence" value="ECO:0007669"/>
    <property type="project" value="UniProtKB-SubCell"/>
</dbReference>
<dbReference type="EMBL" id="SOKJ01000259">
    <property type="protein sequence ID" value="TET09859.1"/>
    <property type="molecule type" value="Genomic_DNA"/>
</dbReference>
<dbReference type="Proteomes" id="UP000316360">
    <property type="component" value="Unassembled WGS sequence"/>
</dbReference>
<reference evidence="9 10" key="1">
    <citation type="submission" date="2019-03" db="EMBL/GenBank/DDBJ databases">
        <title>Metabolic potential of uncultured bacteria and archaea associated with petroleum seepage in deep-sea sediments.</title>
        <authorList>
            <person name="Dong X."/>
            <person name="Hubert C."/>
        </authorList>
    </citation>
    <scope>NUCLEOTIDE SEQUENCE [LARGE SCALE GENOMIC DNA]</scope>
    <source>
        <strain evidence="9">E44_bin7</strain>
    </source>
</reference>
<dbReference type="PANTHER" id="PTHR30193:SF37">
    <property type="entry name" value="INNER MEMBRANE ABC TRANSPORTER PERMEASE PROTEIN YCJO"/>
    <property type="match status" value="1"/>
</dbReference>
<accession>A0A523RW46</accession>
<feature type="domain" description="ABC transmembrane type-1" evidence="8">
    <location>
        <begin position="72"/>
        <end position="286"/>
    </location>
</feature>
<keyword evidence="4 7" id="KW-0812">Transmembrane</keyword>
<dbReference type="AlphaFoldDB" id="A0A523RW46"/>
<dbReference type="SUPFAM" id="SSF161098">
    <property type="entry name" value="MetI-like"/>
    <property type="match status" value="1"/>
</dbReference>
<proteinExistence type="inferred from homology"/>
<feature type="transmembrane region" description="Helical" evidence="7">
    <location>
        <begin position="77"/>
        <end position="97"/>
    </location>
</feature>
<evidence type="ECO:0000256" key="5">
    <source>
        <dbReference type="ARBA" id="ARBA00022989"/>
    </source>
</evidence>
<keyword evidence="6 7" id="KW-0472">Membrane</keyword>
<comment type="subcellular location">
    <subcellularLocation>
        <location evidence="1 7">Cell membrane</location>
        <topology evidence="1 7">Multi-pass membrane protein</topology>
    </subcellularLocation>
</comment>
<organism evidence="9 10">
    <name type="scientific">Aerophobetes bacterium</name>
    <dbReference type="NCBI Taxonomy" id="2030807"/>
    <lineage>
        <taxon>Bacteria</taxon>
        <taxon>Candidatus Aerophobota</taxon>
    </lineage>
</organism>
<comment type="caution">
    <text evidence="9">The sequence shown here is derived from an EMBL/GenBank/DDBJ whole genome shotgun (WGS) entry which is preliminary data.</text>
</comment>
<evidence type="ECO:0000256" key="2">
    <source>
        <dbReference type="ARBA" id="ARBA00022448"/>
    </source>
</evidence>
<evidence type="ECO:0000313" key="9">
    <source>
        <dbReference type="EMBL" id="TET09859.1"/>
    </source>
</evidence>
<feature type="transmembrane region" description="Helical" evidence="7">
    <location>
        <begin position="109"/>
        <end position="129"/>
    </location>
</feature>
<dbReference type="InterPro" id="IPR051393">
    <property type="entry name" value="ABC_transporter_permease"/>
</dbReference>
<evidence type="ECO:0000313" key="10">
    <source>
        <dbReference type="Proteomes" id="UP000316360"/>
    </source>
</evidence>
<evidence type="ECO:0000256" key="1">
    <source>
        <dbReference type="ARBA" id="ARBA00004651"/>
    </source>
</evidence>
<feature type="transmembrane region" description="Helical" evidence="7">
    <location>
        <begin position="159"/>
        <end position="184"/>
    </location>
</feature>
<dbReference type="Pfam" id="PF00528">
    <property type="entry name" value="BPD_transp_1"/>
    <property type="match status" value="1"/>
</dbReference>
<dbReference type="InterPro" id="IPR000515">
    <property type="entry name" value="MetI-like"/>
</dbReference>
<comment type="similarity">
    <text evidence="7">Belongs to the binding-protein-dependent transport system permease family.</text>
</comment>
<evidence type="ECO:0000256" key="7">
    <source>
        <dbReference type="RuleBase" id="RU363032"/>
    </source>
</evidence>
<feature type="transmembrane region" description="Helical" evidence="7">
    <location>
        <begin position="265"/>
        <end position="285"/>
    </location>
</feature>
<evidence type="ECO:0000256" key="3">
    <source>
        <dbReference type="ARBA" id="ARBA00022475"/>
    </source>
</evidence>
<evidence type="ECO:0000256" key="6">
    <source>
        <dbReference type="ARBA" id="ARBA00023136"/>
    </source>
</evidence>
<keyword evidence="2 7" id="KW-0813">Transport</keyword>
<feature type="transmembrane region" description="Helical" evidence="7">
    <location>
        <begin position="205"/>
        <end position="227"/>
    </location>
</feature>
<keyword evidence="3" id="KW-1003">Cell membrane</keyword>
<name>A0A523RW46_UNCAE</name>
<dbReference type="PROSITE" id="PS50928">
    <property type="entry name" value="ABC_TM1"/>
    <property type="match status" value="1"/>
</dbReference>
<feature type="transmembrane region" description="Helical" evidence="7">
    <location>
        <begin position="12"/>
        <end position="42"/>
    </location>
</feature>
<gene>
    <name evidence="9" type="ORF">E3J84_04675</name>
</gene>
<dbReference type="CDD" id="cd06261">
    <property type="entry name" value="TM_PBP2"/>
    <property type="match status" value="1"/>
</dbReference>
<evidence type="ECO:0000259" key="8">
    <source>
        <dbReference type="PROSITE" id="PS50928"/>
    </source>
</evidence>
<dbReference type="InterPro" id="IPR035906">
    <property type="entry name" value="MetI-like_sf"/>
</dbReference>
<dbReference type="PANTHER" id="PTHR30193">
    <property type="entry name" value="ABC TRANSPORTER PERMEASE PROTEIN"/>
    <property type="match status" value="1"/>
</dbReference>